<comment type="similarity">
    <text evidence="1">In the N-terminal section; belongs to the CRISPR-associated nuclease Cas3-HD family.</text>
</comment>
<organism evidence="13 14">
    <name type="scientific">Tannerella forsythia</name>
    <name type="common">Bacteroides forsythus</name>
    <dbReference type="NCBI Taxonomy" id="28112"/>
    <lineage>
        <taxon>Bacteria</taxon>
        <taxon>Pseudomonadati</taxon>
        <taxon>Bacteroidota</taxon>
        <taxon>Bacteroidia</taxon>
        <taxon>Bacteroidales</taxon>
        <taxon>Tannerellaceae</taxon>
        <taxon>Tannerella</taxon>
    </lineage>
</organism>
<dbReference type="NCBIfam" id="TIGR01596">
    <property type="entry name" value="cas3_HD"/>
    <property type="match status" value="1"/>
</dbReference>
<dbReference type="Pfam" id="PF04851">
    <property type="entry name" value="ResIII"/>
    <property type="match status" value="1"/>
</dbReference>
<evidence type="ECO:0000256" key="3">
    <source>
        <dbReference type="ARBA" id="ARBA00022722"/>
    </source>
</evidence>
<keyword evidence="9" id="KW-0051">Antiviral defense</keyword>
<name>A0A2A6E984_TANFO</name>
<dbReference type="InterPro" id="IPR001650">
    <property type="entry name" value="Helicase_C-like"/>
</dbReference>
<dbReference type="PROSITE" id="PS51194">
    <property type="entry name" value="HELICASE_CTER"/>
    <property type="match status" value="1"/>
</dbReference>
<evidence type="ECO:0000256" key="5">
    <source>
        <dbReference type="ARBA" id="ARBA00022741"/>
    </source>
</evidence>
<dbReference type="InterPro" id="IPR006474">
    <property type="entry name" value="Helicase_Cas3_CRISPR-ass_core"/>
</dbReference>
<dbReference type="GO" id="GO:0005524">
    <property type="term" value="F:ATP binding"/>
    <property type="evidence" value="ECO:0007669"/>
    <property type="project" value="UniProtKB-KW"/>
</dbReference>
<comment type="caution">
    <text evidence="13">The sequence shown here is derived from an EMBL/GenBank/DDBJ whole genome shotgun (WGS) entry which is preliminary data.</text>
</comment>
<dbReference type="GO" id="GO:0016787">
    <property type="term" value="F:hydrolase activity"/>
    <property type="evidence" value="ECO:0007669"/>
    <property type="project" value="UniProtKB-KW"/>
</dbReference>
<feature type="domain" description="Helicase ATP-binding" evidence="10">
    <location>
        <begin position="271"/>
        <end position="470"/>
    </location>
</feature>
<evidence type="ECO:0000259" key="10">
    <source>
        <dbReference type="PROSITE" id="PS51192"/>
    </source>
</evidence>
<dbReference type="Gene3D" id="1.10.3210.30">
    <property type="match status" value="1"/>
</dbReference>
<comment type="similarity">
    <text evidence="2">In the central section; belongs to the CRISPR-associated helicase Cas3 family.</text>
</comment>
<keyword evidence="3" id="KW-0540">Nuclease</keyword>
<dbReference type="Gene3D" id="3.40.50.300">
    <property type="entry name" value="P-loop containing nucleotide triphosphate hydrolases"/>
    <property type="match status" value="2"/>
</dbReference>
<evidence type="ECO:0000256" key="9">
    <source>
        <dbReference type="ARBA" id="ARBA00023118"/>
    </source>
</evidence>
<evidence type="ECO:0000256" key="2">
    <source>
        <dbReference type="ARBA" id="ARBA00009046"/>
    </source>
</evidence>
<evidence type="ECO:0000313" key="14">
    <source>
        <dbReference type="Proteomes" id="UP000219259"/>
    </source>
</evidence>
<evidence type="ECO:0000313" key="13">
    <source>
        <dbReference type="EMBL" id="PDP44258.1"/>
    </source>
</evidence>
<keyword evidence="6" id="KW-0378">Hydrolase</keyword>
<gene>
    <name evidence="13" type="ORF">CLI86_04200</name>
</gene>
<dbReference type="EMBL" id="NSLJ01000008">
    <property type="protein sequence ID" value="PDP44258.1"/>
    <property type="molecule type" value="Genomic_DNA"/>
</dbReference>
<dbReference type="Pfam" id="PF22590">
    <property type="entry name" value="Cas3-like_C_2"/>
    <property type="match status" value="1"/>
</dbReference>
<dbReference type="InterPro" id="IPR054712">
    <property type="entry name" value="Cas3-like_dom"/>
</dbReference>
<evidence type="ECO:0000259" key="12">
    <source>
        <dbReference type="PROSITE" id="PS51643"/>
    </source>
</evidence>
<dbReference type="SUPFAM" id="SSF52540">
    <property type="entry name" value="P-loop containing nucleoside triphosphate hydrolases"/>
    <property type="match status" value="1"/>
</dbReference>
<dbReference type="Proteomes" id="UP000219259">
    <property type="component" value="Unassembled WGS sequence"/>
</dbReference>
<dbReference type="InterPro" id="IPR014001">
    <property type="entry name" value="Helicase_ATP-bd"/>
</dbReference>
<keyword evidence="5" id="KW-0547">Nucleotide-binding</keyword>
<protein>
    <submittedName>
        <fullName evidence="13">CRISPR-associated helicase/endonuclease Cas3</fullName>
    </submittedName>
</protein>
<dbReference type="RefSeq" id="WP_097531025.1">
    <property type="nucleotide sequence ID" value="NZ_NSLJ01000008.1"/>
</dbReference>
<evidence type="ECO:0000256" key="1">
    <source>
        <dbReference type="ARBA" id="ARBA00006847"/>
    </source>
</evidence>
<dbReference type="InterPro" id="IPR006935">
    <property type="entry name" value="Helicase/UvrB_N"/>
</dbReference>
<dbReference type="InterPro" id="IPR038257">
    <property type="entry name" value="CRISPR-assoc_Cas3_HD_sf"/>
</dbReference>
<dbReference type="PROSITE" id="PS51643">
    <property type="entry name" value="HD_CAS3"/>
    <property type="match status" value="1"/>
</dbReference>
<evidence type="ECO:0000256" key="7">
    <source>
        <dbReference type="ARBA" id="ARBA00022806"/>
    </source>
</evidence>
<dbReference type="SMART" id="SM00487">
    <property type="entry name" value="DEXDc"/>
    <property type="match status" value="1"/>
</dbReference>
<evidence type="ECO:0000256" key="6">
    <source>
        <dbReference type="ARBA" id="ARBA00022801"/>
    </source>
</evidence>
<evidence type="ECO:0000256" key="4">
    <source>
        <dbReference type="ARBA" id="ARBA00022723"/>
    </source>
</evidence>
<accession>A0A2A6E984</accession>
<keyword evidence="4" id="KW-0479">Metal-binding</keyword>
<dbReference type="CDD" id="cd09641">
    <property type="entry name" value="Cas3''_I"/>
    <property type="match status" value="1"/>
</dbReference>
<dbReference type="NCBIfam" id="TIGR01587">
    <property type="entry name" value="cas3_core"/>
    <property type="match status" value="1"/>
</dbReference>
<feature type="domain" description="Helicase C-terminal" evidence="11">
    <location>
        <begin position="504"/>
        <end position="655"/>
    </location>
</feature>
<dbReference type="AlphaFoldDB" id="A0A2A6E984"/>
<dbReference type="PROSITE" id="PS51192">
    <property type="entry name" value="HELICASE_ATP_BIND_1"/>
    <property type="match status" value="1"/>
</dbReference>
<reference evidence="13 14" key="1">
    <citation type="submission" date="2017-09" db="EMBL/GenBank/DDBJ databases">
        <title>Phase variable restriction modification systems are present in the genome sequences of periodontal pathogens Prevotella intermedia, Tannerella forsythia and Porphyromonas gingivalis.</title>
        <authorList>
            <person name="Haigh R.D."/>
            <person name="Crawford L."/>
            <person name="Ralph J."/>
            <person name="Wanford J."/>
            <person name="Vartoukian S.R."/>
            <person name="Hijazib K."/>
            <person name="Wade W."/>
            <person name="Oggioni M.R."/>
        </authorList>
    </citation>
    <scope>NUCLEOTIDE SEQUENCE [LARGE SCALE GENOMIC DNA]</scope>
    <source>
        <strain evidence="13 14">WW11663</strain>
    </source>
</reference>
<dbReference type="CDD" id="cd18785">
    <property type="entry name" value="SF2_C"/>
    <property type="match status" value="1"/>
</dbReference>
<dbReference type="GO" id="GO:0046872">
    <property type="term" value="F:metal ion binding"/>
    <property type="evidence" value="ECO:0007669"/>
    <property type="project" value="UniProtKB-KW"/>
</dbReference>
<dbReference type="InterPro" id="IPR006483">
    <property type="entry name" value="CRISPR-assoc_Cas3_HD"/>
</dbReference>
<keyword evidence="8" id="KW-0067">ATP-binding</keyword>
<keyword evidence="13" id="KW-0255">Endonuclease</keyword>
<dbReference type="InterPro" id="IPR027417">
    <property type="entry name" value="P-loop_NTPase"/>
</dbReference>
<dbReference type="GO" id="GO:0004386">
    <property type="term" value="F:helicase activity"/>
    <property type="evidence" value="ECO:0007669"/>
    <property type="project" value="UniProtKB-KW"/>
</dbReference>
<dbReference type="GO" id="GO:0003677">
    <property type="term" value="F:DNA binding"/>
    <property type="evidence" value="ECO:0007669"/>
    <property type="project" value="InterPro"/>
</dbReference>
<dbReference type="Pfam" id="PF18019">
    <property type="entry name" value="Cas3_HD"/>
    <property type="match status" value="1"/>
</dbReference>
<sequence length="827" mass="97034">MVFDINEIRSHPNKKLLSHVEGVRKNVELLTHSKLADLVAIFHDLGKINPNFQAKLNPNTNMRNGYANHAYLSAYVFFCVFGDSLENQKKLKHFLKWDRELNKNDIVAIAVLIAKHHGNLPDFEPKDHSGTGAVILSKDENNELFSFLNTIELPVNEYVRAFMEVDDFAQFIKNPKVQEIYLKTNVFKEDENRFPLDFFLDFQFAFSAVIQADKADAANFDNFIERQRNELYSFCVHFKVQLENYLSRLKQDSELNKFRTRIREEAVSNLINQISVKRVFELTAATGSGKTLMLLSLASEIINRTGAKRIIYGLPFLSITEQVEAEVLKIFKGQENYIQRIDSKSENSRFESLQQKLDDNPEPEIIEELNLLEFQENTFGYPFVITTFVRFFETLLSNRNSELLKLPNFSNCIFLLDEIQSLPPRLYGFFVAYLTKFCEKFNSYAIISTATQPNFSLPDGNDDAKKFFSDYEKPIPLLPLSYFENELFNRYCIDIQKEEISLCGLKKKILSENSSALVILNTIDDTKELFKLLQNDLDSSELLLLNTHFTPQHRKLKIYLAKRRLREKKRIIVISTQLIEAGVDVDFPVLFRDFATVSSIVQSAGRCNRNGRLEAKGKVYLFTLRNRNRIRSKLIYHGFDKDLLRFTKESFERVPINNYQEKELLPIQQEFFNRIQSEWHFAKHWKKNNQDPRKPDFDFLKDIRQCMFEKIGKFQLIDKLNFGEEFQFYVPQRANDENFEILLNKQEELLGLYKAKSDFSIIKRKKKEIETHLKRMSNQIVQIRLKDSSQREYLRGSDDNYFSLYKINFNNYSFEKGVDLKENECLI</sequence>
<evidence type="ECO:0000256" key="8">
    <source>
        <dbReference type="ARBA" id="ARBA00022840"/>
    </source>
</evidence>
<keyword evidence="7" id="KW-0347">Helicase</keyword>
<evidence type="ECO:0000259" key="11">
    <source>
        <dbReference type="PROSITE" id="PS51194"/>
    </source>
</evidence>
<feature type="domain" description="HD Cas3-type" evidence="12">
    <location>
        <begin position="9"/>
        <end position="215"/>
    </location>
</feature>
<dbReference type="GO" id="GO:0051607">
    <property type="term" value="P:defense response to virus"/>
    <property type="evidence" value="ECO:0007669"/>
    <property type="project" value="UniProtKB-KW"/>
</dbReference>
<dbReference type="GO" id="GO:0004519">
    <property type="term" value="F:endonuclease activity"/>
    <property type="evidence" value="ECO:0007669"/>
    <property type="project" value="UniProtKB-KW"/>
</dbReference>
<proteinExistence type="inferred from homology"/>